<dbReference type="EMBL" id="FOHA01000010">
    <property type="protein sequence ID" value="SER91158.1"/>
    <property type="molecule type" value="Genomic_DNA"/>
</dbReference>
<dbReference type="InterPro" id="IPR032465">
    <property type="entry name" value="ACMSD"/>
</dbReference>
<reference evidence="3 4" key="1">
    <citation type="submission" date="2016-10" db="EMBL/GenBank/DDBJ databases">
        <authorList>
            <person name="de Groot N.N."/>
        </authorList>
    </citation>
    <scope>NUCLEOTIDE SEQUENCE [LARGE SCALE GENOMIC DNA]</scope>
    <source>
        <strain evidence="3 4">DSM 13760</strain>
    </source>
</reference>
<dbReference type="RefSeq" id="WP_092652450.1">
    <property type="nucleotide sequence ID" value="NZ_FOHA01000010.1"/>
</dbReference>
<dbReference type="GO" id="GO:0019748">
    <property type="term" value="P:secondary metabolic process"/>
    <property type="evidence" value="ECO:0007669"/>
    <property type="project" value="TreeGrafter"/>
</dbReference>
<dbReference type="GO" id="GO:0016787">
    <property type="term" value="F:hydrolase activity"/>
    <property type="evidence" value="ECO:0007669"/>
    <property type="project" value="InterPro"/>
</dbReference>
<organism evidence="3 4">
    <name type="scientific">Isobaculum melis</name>
    <dbReference type="NCBI Taxonomy" id="142588"/>
    <lineage>
        <taxon>Bacteria</taxon>
        <taxon>Bacillati</taxon>
        <taxon>Bacillota</taxon>
        <taxon>Bacilli</taxon>
        <taxon>Lactobacillales</taxon>
        <taxon>Carnobacteriaceae</taxon>
        <taxon>Isobaculum</taxon>
    </lineage>
</organism>
<dbReference type="PANTHER" id="PTHR21240:SF28">
    <property type="entry name" value="ISO-OROTATE DECARBOXYLASE (EUROFUNG)"/>
    <property type="match status" value="1"/>
</dbReference>
<feature type="domain" description="Amidohydrolase-related" evidence="2">
    <location>
        <begin position="46"/>
        <end position="241"/>
    </location>
</feature>
<dbReference type="InterPro" id="IPR006680">
    <property type="entry name" value="Amidohydro-rel"/>
</dbReference>
<keyword evidence="1" id="KW-0456">Lyase</keyword>
<dbReference type="Gene3D" id="3.20.20.140">
    <property type="entry name" value="Metal-dependent hydrolases"/>
    <property type="match status" value="1"/>
</dbReference>
<accession>A0A1H9T1Y9</accession>
<sequence length="243" mass="28134">MKKYDIHSHFGPTSSGESVPVAEMVNELKQYGIEKVGISCLSGNDTQTQNEITYQAMKEYPDFIEGYAFINPKNEDAVDEVEKCLGDYKMNGCKFHSWKQGYYPDNRPELDAIFETIQKYQKHVQMHVGTAPLSTPYIWAEWARKFPKVDFLFTHTGYYEFGFSTIEAIKDLPNVWVETSGQMDPEVLKQSVKVLGSERVAFGTDWPYKPVNIEIEKFQHLGFSDVALENIFFKNAEYLWRMK</sequence>
<proteinExistence type="predicted"/>
<name>A0A1H9T1Y9_9LACT</name>
<evidence type="ECO:0000259" key="2">
    <source>
        <dbReference type="Pfam" id="PF04909"/>
    </source>
</evidence>
<protein>
    <recommendedName>
        <fullName evidence="2">Amidohydrolase-related domain-containing protein</fullName>
    </recommendedName>
</protein>
<dbReference type="Proteomes" id="UP000198948">
    <property type="component" value="Unassembled WGS sequence"/>
</dbReference>
<dbReference type="AlphaFoldDB" id="A0A1H9T1Y9"/>
<dbReference type="SUPFAM" id="SSF51556">
    <property type="entry name" value="Metallo-dependent hydrolases"/>
    <property type="match status" value="1"/>
</dbReference>
<dbReference type="InterPro" id="IPR032466">
    <property type="entry name" value="Metal_Hydrolase"/>
</dbReference>
<evidence type="ECO:0000313" key="3">
    <source>
        <dbReference type="EMBL" id="SER91158.1"/>
    </source>
</evidence>
<dbReference type="GO" id="GO:0016831">
    <property type="term" value="F:carboxy-lyase activity"/>
    <property type="evidence" value="ECO:0007669"/>
    <property type="project" value="InterPro"/>
</dbReference>
<evidence type="ECO:0000313" key="4">
    <source>
        <dbReference type="Proteomes" id="UP000198948"/>
    </source>
</evidence>
<dbReference type="GO" id="GO:0005737">
    <property type="term" value="C:cytoplasm"/>
    <property type="evidence" value="ECO:0007669"/>
    <property type="project" value="TreeGrafter"/>
</dbReference>
<dbReference type="PANTHER" id="PTHR21240">
    <property type="entry name" value="2-AMINO-3-CARBOXYLMUCONATE-6-SEMIALDEHYDE DECARBOXYLASE"/>
    <property type="match status" value="1"/>
</dbReference>
<evidence type="ECO:0000256" key="1">
    <source>
        <dbReference type="ARBA" id="ARBA00023239"/>
    </source>
</evidence>
<gene>
    <name evidence="3" type="ORF">SAMN04488559_11066</name>
</gene>
<dbReference type="STRING" id="142588.SAMN04488559_11066"/>
<dbReference type="Pfam" id="PF04909">
    <property type="entry name" value="Amidohydro_2"/>
    <property type="match status" value="1"/>
</dbReference>
<keyword evidence="4" id="KW-1185">Reference proteome</keyword>
<dbReference type="OrthoDB" id="9771932at2"/>